<dbReference type="SUPFAM" id="SSF53474">
    <property type="entry name" value="alpha/beta-Hydrolases"/>
    <property type="match status" value="1"/>
</dbReference>
<dbReference type="EMBL" id="JWZX01003244">
    <property type="protein sequence ID" value="KOO22856.1"/>
    <property type="molecule type" value="Genomic_DNA"/>
</dbReference>
<keyword evidence="4" id="KW-1185">Reference proteome</keyword>
<evidence type="ECO:0000259" key="2">
    <source>
        <dbReference type="Pfam" id="PF00326"/>
    </source>
</evidence>
<feature type="region of interest" description="Disordered" evidence="1">
    <location>
        <begin position="339"/>
        <end position="364"/>
    </location>
</feature>
<keyword evidence="3" id="KW-0378">Hydrolase</keyword>
<dbReference type="GO" id="GO:0006508">
    <property type="term" value="P:proteolysis"/>
    <property type="evidence" value="ECO:0007669"/>
    <property type="project" value="InterPro"/>
</dbReference>
<comment type="caution">
    <text evidence="3">The sequence shown here is derived from an EMBL/GenBank/DDBJ whole genome shotgun (WGS) entry which is preliminary data.</text>
</comment>
<dbReference type="InterPro" id="IPR001375">
    <property type="entry name" value="Peptidase_S9_cat"/>
</dbReference>
<reference evidence="4" key="1">
    <citation type="journal article" date="2015" name="PLoS Genet.">
        <title>Genome Sequence and Transcriptome Analyses of Chrysochromulina tobin: Metabolic Tools for Enhanced Algal Fitness in the Prominent Order Prymnesiales (Haptophyceae).</title>
        <authorList>
            <person name="Hovde B.T."/>
            <person name="Deodato C.R."/>
            <person name="Hunsperger H.M."/>
            <person name="Ryken S.A."/>
            <person name="Yost W."/>
            <person name="Jha R.K."/>
            <person name="Patterson J."/>
            <person name="Monnat R.J. Jr."/>
            <person name="Barlow S.B."/>
            <person name="Starkenburg S.R."/>
            <person name="Cattolico R.A."/>
        </authorList>
    </citation>
    <scope>NUCLEOTIDE SEQUENCE</scope>
    <source>
        <strain evidence="4">CCMP291</strain>
    </source>
</reference>
<evidence type="ECO:0000313" key="3">
    <source>
        <dbReference type="EMBL" id="KOO22856.1"/>
    </source>
</evidence>
<feature type="domain" description="Peptidase S9 prolyl oligopeptidase catalytic" evidence="2">
    <location>
        <begin position="130"/>
        <end position="289"/>
    </location>
</feature>
<dbReference type="Gene3D" id="3.40.50.1820">
    <property type="entry name" value="alpha/beta hydrolase"/>
    <property type="match status" value="1"/>
</dbReference>
<dbReference type="InterPro" id="IPR029058">
    <property type="entry name" value="AB_hydrolase_fold"/>
</dbReference>
<name>A0A0M0J8C5_9EUKA</name>
<dbReference type="OrthoDB" id="446723at2759"/>
<evidence type="ECO:0000256" key="1">
    <source>
        <dbReference type="SAM" id="MobiDB-lite"/>
    </source>
</evidence>
<dbReference type="Pfam" id="PF00326">
    <property type="entry name" value="Peptidase_S9"/>
    <property type="match status" value="1"/>
</dbReference>
<dbReference type="PANTHER" id="PTHR12277:SF81">
    <property type="entry name" value="PROTEIN ABHD13"/>
    <property type="match status" value="1"/>
</dbReference>
<dbReference type="PANTHER" id="PTHR12277">
    <property type="entry name" value="ALPHA/BETA HYDROLASE DOMAIN-CONTAINING PROTEIN"/>
    <property type="match status" value="1"/>
</dbReference>
<sequence>MDRMCSIERLTSSMSFHPPSPPSYSFEGTEDGSLKLVFAHHDMAAALLHMGRQRKVRCELKLLRTSRRQSIPLFHFICEGARMTVLWSHANAMDCGEMYFFFIELAARLNVNVAAYDYSGYGAATGQPTESNAYSDARAAFDYLVSTGIDAETQIILYGQSIGSAPTLYLATKRKYAAVILHTPILSGLRFLIPPPPGLCTWQGCCSPRCVYAPCDPFPNFKRIRRVSAPVLLIHGTADRTVHYSHSLTLYERLPPQHRREPYIIEGAGHENIVDYDVDGYFRRVQAFLSDVSSLSSNGRSTSDSAYPMASRTATVASAPLTRARGDGIDLHTVNMHPSCESEESAGKGGCNTGAPPTALHMQR</sequence>
<dbReference type="Proteomes" id="UP000037460">
    <property type="component" value="Unassembled WGS sequence"/>
</dbReference>
<gene>
    <name evidence="3" type="ORF">Ctob_006783</name>
</gene>
<evidence type="ECO:0000313" key="4">
    <source>
        <dbReference type="Proteomes" id="UP000037460"/>
    </source>
</evidence>
<protein>
    <submittedName>
        <fullName evidence="3">Abhydrolase domain-containing protein</fullName>
    </submittedName>
</protein>
<dbReference type="AlphaFoldDB" id="A0A0M0J8C5"/>
<proteinExistence type="predicted"/>
<organism evidence="3 4">
    <name type="scientific">Chrysochromulina tobinii</name>
    <dbReference type="NCBI Taxonomy" id="1460289"/>
    <lineage>
        <taxon>Eukaryota</taxon>
        <taxon>Haptista</taxon>
        <taxon>Haptophyta</taxon>
        <taxon>Prymnesiophyceae</taxon>
        <taxon>Prymnesiales</taxon>
        <taxon>Chrysochromulinaceae</taxon>
        <taxon>Chrysochromulina</taxon>
    </lineage>
</organism>
<dbReference type="GO" id="GO:0008236">
    <property type="term" value="F:serine-type peptidase activity"/>
    <property type="evidence" value="ECO:0007669"/>
    <property type="project" value="InterPro"/>
</dbReference>
<accession>A0A0M0J8C5</accession>